<dbReference type="EMBL" id="JAVLVU010000001">
    <property type="protein sequence ID" value="MDT3404486.1"/>
    <property type="molecule type" value="Genomic_DNA"/>
</dbReference>
<dbReference type="InterPro" id="IPR032466">
    <property type="entry name" value="Metal_Hydrolase"/>
</dbReference>
<dbReference type="Proteomes" id="UP001258315">
    <property type="component" value="Unassembled WGS sequence"/>
</dbReference>
<evidence type="ECO:0000313" key="3">
    <source>
        <dbReference type="EMBL" id="MDT3404486.1"/>
    </source>
</evidence>
<comment type="caution">
    <text evidence="3">The sequence shown here is derived from an EMBL/GenBank/DDBJ whole genome shotgun (WGS) entry which is preliminary data.</text>
</comment>
<evidence type="ECO:0000256" key="1">
    <source>
        <dbReference type="ARBA" id="ARBA00022801"/>
    </source>
</evidence>
<dbReference type="PANTHER" id="PTHR43794">
    <property type="entry name" value="AMINOHYDROLASE SSNA-RELATED"/>
    <property type="match status" value="1"/>
</dbReference>
<dbReference type="InterPro" id="IPR050287">
    <property type="entry name" value="MTA/SAH_deaminase"/>
</dbReference>
<name>A0ABU3GY14_9SPHI</name>
<sequence>MKSFRADYVFPVSADPIKNGVITVDDYGKIVSISTYAQPGVEVEQLSGIICPGFVNTHCHVELSHLQGKTPKGSGLVEFIKAVQSLRTVDDDIIQAAAAEADKQMYDNGIVAVGDISNSAHSIAIKKASKIYYHTFVEAFSFLPANADNAFQAAIELQKQFKPLSASVVPHAPYSVSKELFKLIKNYSDTHGNNLLSIHNQECEDENKFYRYKNGKFLELYDGFGIDISYFKPQARNSIQSVIPLLSNKQKVLLVHNTCTNLKDIYFVKRFDRNINWCFCPNANLHIEGRLPKIELFLDEGFNITLGTDSLASNDKLSILSEMATIHQKFPSIPIGKMLEWATINGARFLGIDDEIGTLEPGKTPGLNLITNLDGLKIIPDTQVKRLL</sequence>
<evidence type="ECO:0000313" key="4">
    <source>
        <dbReference type="Proteomes" id="UP001258315"/>
    </source>
</evidence>
<accession>A0ABU3GY14</accession>
<dbReference type="Pfam" id="PF01979">
    <property type="entry name" value="Amidohydro_1"/>
    <property type="match status" value="1"/>
</dbReference>
<reference evidence="4" key="1">
    <citation type="submission" date="2023-07" db="EMBL/GenBank/DDBJ databases">
        <title>Functional and genomic diversity of the sorghum phyllosphere microbiome.</title>
        <authorList>
            <person name="Shade A."/>
        </authorList>
    </citation>
    <scope>NUCLEOTIDE SEQUENCE [LARGE SCALE GENOMIC DNA]</scope>
    <source>
        <strain evidence="4">SORGH_AS_0422</strain>
    </source>
</reference>
<keyword evidence="4" id="KW-1185">Reference proteome</keyword>
<dbReference type="PANTHER" id="PTHR43794:SF11">
    <property type="entry name" value="AMIDOHYDROLASE-RELATED DOMAIN-CONTAINING PROTEIN"/>
    <property type="match status" value="1"/>
</dbReference>
<organism evidence="3 4">
    <name type="scientific">Mucilaginibacter terrae</name>
    <dbReference type="NCBI Taxonomy" id="1955052"/>
    <lineage>
        <taxon>Bacteria</taxon>
        <taxon>Pseudomonadati</taxon>
        <taxon>Bacteroidota</taxon>
        <taxon>Sphingobacteriia</taxon>
        <taxon>Sphingobacteriales</taxon>
        <taxon>Sphingobacteriaceae</taxon>
        <taxon>Mucilaginibacter</taxon>
    </lineage>
</organism>
<dbReference type="RefSeq" id="WP_311951857.1">
    <property type="nucleotide sequence ID" value="NZ_JAVLVU010000001.1"/>
</dbReference>
<gene>
    <name evidence="3" type="ORF">QE417_003558</name>
</gene>
<dbReference type="GO" id="GO:0016787">
    <property type="term" value="F:hydrolase activity"/>
    <property type="evidence" value="ECO:0007669"/>
    <property type="project" value="UniProtKB-KW"/>
</dbReference>
<dbReference type="SUPFAM" id="SSF51338">
    <property type="entry name" value="Composite domain of metallo-dependent hydrolases"/>
    <property type="match status" value="1"/>
</dbReference>
<dbReference type="InterPro" id="IPR011059">
    <property type="entry name" value="Metal-dep_hydrolase_composite"/>
</dbReference>
<dbReference type="EC" id="3.5.4.40" evidence="3"/>
<dbReference type="Gene3D" id="3.20.20.140">
    <property type="entry name" value="Metal-dependent hydrolases"/>
    <property type="match status" value="1"/>
</dbReference>
<keyword evidence="1 3" id="KW-0378">Hydrolase</keyword>
<feature type="domain" description="Amidohydrolase-related" evidence="2">
    <location>
        <begin position="49"/>
        <end position="370"/>
    </location>
</feature>
<dbReference type="InterPro" id="IPR006680">
    <property type="entry name" value="Amidohydro-rel"/>
</dbReference>
<evidence type="ECO:0000259" key="2">
    <source>
        <dbReference type="Pfam" id="PF01979"/>
    </source>
</evidence>
<proteinExistence type="predicted"/>
<protein>
    <submittedName>
        <fullName evidence="3">Cytosine/adenosine deaminase-related metal-dependent hydrolase</fullName>
        <ecNumber evidence="3">3.5.4.40</ecNumber>
    </submittedName>
</protein>
<dbReference type="SUPFAM" id="SSF51556">
    <property type="entry name" value="Metallo-dependent hydrolases"/>
    <property type="match status" value="1"/>
</dbReference>